<dbReference type="InterPro" id="IPR029024">
    <property type="entry name" value="TerB-like"/>
</dbReference>
<dbReference type="InterPro" id="IPR050817">
    <property type="entry name" value="DjlA_DnaK_co-chaperone"/>
</dbReference>
<dbReference type="RefSeq" id="WP_147714431.1">
    <property type="nucleotide sequence ID" value="NZ_VKAD01000002.1"/>
</dbReference>
<dbReference type="InterPro" id="IPR001623">
    <property type="entry name" value="DnaJ_domain"/>
</dbReference>
<organism evidence="10 11">
    <name type="scientific">Reinekea thalattae</name>
    <dbReference type="NCBI Taxonomy" id="2593301"/>
    <lineage>
        <taxon>Bacteria</taxon>
        <taxon>Pseudomonadati</taxon>
        <taxon>Pseudomonadota</taxon>
        <taxon>Gammaproteobacteria</taxon>
        <taxon>Oceanospirillales</taxon>
        <taxon>Saccharospirillaceae</taxon>
        <taxon>Reinekea</taxon>
    </lineage>
</organism>
<keyword evidence="1 7" id="KW-1003">Cell membrane</keyword>
<comment type="caution">
    <text evidence="10">The sequence shown here is derived from an EMBL/GenBank/DDBJ whole genome shotgun (WGS) entry which is preliminary data.</text>
</comment>
<dbReference type="PRINTS" id="PR00625">
    <property type="entry name" value="JDOMAIN"/>
</dbReference>
<dbReference type="Pfam" id="PF00226">
    <property type="entry name" value="DnaJ"/>
    <property type="match status" value="1"/>
</dbReference>
<evidence type="ECO:0000256" key="5">
    <source>
        <dbReference type="ARBA" id="ARBA00023136"/>
    </source>
</evidence>
<name>A0A5C8Z3E2_9GAMM</name>
<dbReference type="Proteomes" id="UP000321764">
    <property type="component" value="Unassembled WGS sequence"/>
</dbReference>
<feature type="transmembrane region" description="Helical" evidence="8">
    <location>
        <begin position="6"/>
        <end position="30"/>
    </location>
</feature>
<evidence type="ECO:0000256" key="6">
    <source>
        <dbReference type="ARBA" id="ARBA00023186"/>
    </source>
</evidence>
<dbReference type="InterPro" id="IPR007791">
    <property type="entry name" value="DjlA_N"/>
</dbReference>
<evidence type="ECO:0000256" key="2">
    <source>
        <dbReference type="ARBA" id="ARBA00022519"/>
    </source>
</evidence>
<comment type="subunit">
    <text evidence="7">Homodimer.</text>
</comment>
<evidence type="ECO:0000256" key="1">
    <source>
        <dbReference type="ARBA" id="ARBA00022475"/>
    </source>
</evidence>
<evidence type="ECO:0000256" key="7">
    <source>
        <dbReference type="HAMAP-Rule" id="MF_01153"/>
    </source>
</evidence>
<evidence type="ECO:0000256" key="8">
    <source>
        <dbReference type="SAM" id="Phobius"/>
    </source>
</evidence>
<dbReference type="Gene3D" id="1.10.287.110">
    <property type="entry name" value="DnaJ domain"/>
    <property type="match status" value="1"/>
</dbReference>
<evidence type="ECO:0000259" key="9">
    <source>
        <dbReference type="PROSITE" id="PS50076"/>
    </source>
</evidence>
<dbReference type="Pfam" id="PF05099">
    <property type="entry name" value="TerB"/>
    <property type="match status" value="1"/>
</dbReference>
<keyword evidence="4 7" id="KW-1133">Transmembrane helix</keyword>
<dbReference type="AlphaFoldDB" id="A0A5C8Z3E2"/>
<evidence type="ECO:0000256" key="4">
    <source>
        <dbReference type="ARBA" id="ARBA00022989"/>
    </source>
</evidence>
<comment type="function">
    <text evidence="7">Regulatory DnaK co-chaperone. Direct interaction between DnaK and DjlA is needed for the induction of the wcaABCDE operon, involved in the synthesis of a colanic acid polysaccharide capsule, possibly through activation of the RcsB/RcsC phosphotransfer signaling pathway. The colanic acid capsule may help the bacterium survive conditions outside the host.</text>
</comment>
<dbReference type="SMART" id="SM00271">
    <property type="entry name" value="DnaJ"/>
    <property type="match status" value="1"/>
</dbReference>
<dbReference type="PANTHER" id="PTHR24074">
    <property type="entry name" value="CO-CHAPERONE PROTEIN DJLA"/>
    <property type="match status" value="1"/>
</dbReference>
<feature type="domain" description="J" evidence="9">
    <location>
        <begin position="204"/>
        <end position="268"/>
    </location>
</feature>
<evidence type="ECO:0000313" key="10">
    <source>
        <dbReference type="EMBL" id="TXR51834.1"/>
    </source>
</evidence>
<keyword evidence="6 7" id="KW-0143">Chaperone</keyword>
<keyword evidence="3 7" id="KW-0812">Transmembrane</keyword>
<reference evidence="10 11" key="1">
    <citation type="submission" date="2019-07" db="EMBL/GenBank/DDBJ databases">
        <title>Reinekea sp. strain SSH23 genome sequencing and assembly.</title>
        <authorList>
            <person name="Kim I."/>
        </authorList>
    </citation>
    <scope>NUCLEOTIDE SEQUENCE [LARGE SCALE GENOMIC DNA]</scope>
    <source>
        <strain evidence="10 11">SSH23</strain>
    </source>
</reference>
<dbReference type="OrthoDB" id="9782583at2"/>
<keyword evidence="11" id="KW-1185">Reference proteome</keyword>
<evidence type="ECO:0000256" key="3">
    <source>
        <dbReference type="ARBA" id="ARBA00022692"/>
    </source>
</evidence>
<protein>
    <recommendedName>
        <fullName evidence="7">Co-chaperone protein DjlA</fullName>
    </recommendedName>
</protein>
<dbReference type="HAMAP" id="MF_01153">
    <property type="entry name" value="DjlA"/>
    <property type="match status" value="1"/>
</dbReference>
<dbReference type="SUPFAM" id="SSF46565">
    <property type="entry name" value="Chaperone J-domain"/>
    <property type="match status" value="1"/>
</dbReference>
<dbReference type="InterPro" id="IPR036869">
    <property type="entry name" value="J_dom_sf"/>
</dbReference>
<dbReference type="CDD" id="cd07316">
    <property type="entry name" value="terB_like_DjlA"/>
    <property type="match status" value="1"/>
</dbReference>
<dbReference type="GO" id="GO:0051087">
    <property type="term" value="F:protein-folding chaperone binding"/>
    <property type="evidence" value="ECO:0007669"/>
    <property type="project" value="InterPro"/>
</dbReference>
<dbReference type="NCBIfam" id="NF006948">
    <property type="entry name" value="PRK09430.1"/>
    <property type="match status" value="1"/>
</dbReference>
<dbReference type="GO" id="GO:0005886">
    <property type="term" value="C:plasma membrane"/>
    <property type="evidence" value="ECO:0007669"/>
    <property type="project" value="UniProtKB-SubCell"/>
</dbReference>
<accession>A0A5C8Z3E2</accession>
<dbReference type="Gene3D" id="1.10.3680.10">
    <property type="entry name" value="TerB-like"/>
    <property type="match status" value="1"/>
</dbReference>
<feature type="topological domain" description="Periplasmic" evidence="7">
    <location>
        <begin position="1"/>
        <end position="7"/>
    </location>
</feature>
<keyword evidence="2 7" id="KW-0997">Cell inner membrane</keyword>
<dbReference type="PROSITE" id="PS50076">
    <property type="entry name" value="DNAJ_2"/>
    <property type="match status" value="1"/>
</dbReference>
<keyword evidence="5 7" id="KW-0472">Membrane</keyword>
<comment type="subcellular location">
    <subcellularLocation>
        <location evidence="7">Cell inner membrane</location>
        <topology evidence="7">Single-pass type III membrane protein</topology>
    </subcellularLocation>
</comment>
<gene>
    <name evidence="7 10" type="primary">djlA</name>
    <name evidence="10" type="ORF">FME95_10405</name>
</gene>
<evidence type="ECO:0000313" key="11">
    <source>
        <dbReference type="Proteomes" id="UP000321764"/>
    </source>
</evidence>
<dbReference type="CDD" id="cd06257">
    <property type="entry name" value="DnaJ"/>
    <property type="match status" value="1"/>
</dbReference>
<feature type="topological domain" description="Cytoplasmic" evidence="7">
    <location>
        <begin position="32"/>
        <end position="268"/>
    </location>
</feature>
<proteinExistence type="inferred from homology"/>
<dbReference type="InterPro" id="IPR023749">
    <property type="entry name" value="DjlA"/>
</dbReference>
<sequence length="268" mass="30244">MKYWAGKIIGATIGFYSGSFLGLVLGLLLGNAFDQTTRRRISGPERPASLGMLQTVFFQATFKVMGRMAKSDGRVTEHEINMARKIMARMALKESQRLEAMRLFNEGKSPETQIEPLLQDLAEVIGRQSGLSQMFLEIQLMAAYADGQLNSVERQLLAKISRYLSISPIQFEIIHQRVRIQVRYSSQQGQGETKRQQASSALVDAYKVLGVEASASEAEVKKAYRRLMSQHHPDKLLAKGLPESMMEMAKQRTQQIQQAYEQIKSARR</sequence>
<dbReference type="EMBL" id="VKAD01000002">
    <property type="protein sequence ID" value="TXR51834.1"/>
    <property type="molecule type" value="Genomic_DNA"/>
</dbReference>
<comment type="domain">
    <text evidence="7">The transmembrane domain is a dimerization domain.</text>
</comment>